<organism evidence="2 3">
    <name type="scientific">Rhizobium giardinii</name>
    <dbReference type="NCBI Taxonomy" id="56731"/>
    <lineage>
        <taxon>Bacteria</taxon>
        <taxon>Pseudomonadati</taxon>
        <taxon>Pseudomonadota</taxon>
        <taxon>Alphaproteobacteria</taxon>
        <taxon>Hyphomicrobiales</taxon>
        <taxon>Rhizobiaceae</taxon>
        <taxon>Rhizobium/Agrobacterium group</taxon>
        <taxon>Rhizobium</taxon>
    </lineage>
</organism>
<reference evidence="2 3" key="1">
    <citation type="submission" date="2020-08" db="EMBL/GenBank/DDBJ databases">
        <title>Genomic Encyclopedia of Type Strains, Phase IV (KMG-V): Genome sequencing to study the core and pangenomes of soil and plant-associated prokaryotes.</title>
        <authorList>
            <person name="Whitman W."/>
        </authorList>
    </citation>
    <scope>NUCLEOTIDE SEQUENCE [LARGE SCALE GENOMIC DNA]</scope>
    <source>
        <strain evidence="2 3">SEMIA 4084</strain>
    </source>
</reference>
<comment type="caution">
    <text evidence="2">The sequence shown here is derived from an EMBL/GenBank/DDBJ whole genome shotgun (WGS) entry which is preliminary data.</text>
</comment>
<accession>A0A7W8UBK6</accession>
<evidence type="ECO:0000313" key="3">
    <source>
        <dbReference type="Proteomes" id="UP000585507"/>
    </source>
</evidence>
<sequence length="36" mass="4265">MTRYSREAYMDITTLLIILVIILLLGGGWYGRGRWY</sequence>
<keyword evidence="3" id="KW-1185">Reference proteome</keyword>
<dbReference type="EMBL" id="JACHBK010000003">
    <property type="protein sequence ID" value="MBB5535095.1"/>
    <property type="molecule type" value="Genomic_DNA"/>
</dbReference>
<name>A0A7W8UBK6_9HYPH</name>
<feature type="transmembrane region" description="Helical" evidence="1">
    <location>
        <begin position="12"/>
        <end position="31"/>
    </location>
</feature>
<dbReference type="AlphaFoldDB" id="A0A7W8UBK6"/>
<keyword evidence="1" id="KW-0812">Transmembrane</keyword>
<keyword evidence="1" id="KW-0472">Membrane</keyword>
<gene>
    <name evidence="2" type="ORF">GGD55_001778</name>
</gene>
<keyword evidence="1" id="KW-1133">Transmembrane helix</keyword>
<protein>
    <submittedName>
        <fullName evidence="2">Uncharacterized protein</fullName>
    </submittedName>
</protein>
<proteinExistence type="predicted"/>
<evidence type="ECO:0000256" key="1">
    <source>
        <dbReference type="SAM" id="Phobius"/>
    </source>
</evidence>
<evidence type="ECO:0000313" key="2">
    <source>
        <dbReference type="EMBL" id="MBB5535095.1"/>
    </source>
</evidence>
<dbReference type="Proteomes" id="UP000585507">
    <property type="component" value="Unassembled WGS sequence"/>
</dbReference>